<reference evidence="2" key="1">
    <citation type="journal article" date="2020" name="bioRxiv">
        <title>Whole genome comparisons of ergot fungi reveals the divergence and evolution of species within the genus Claviceps are the result of varying mechanisms driving genome evolution and host range expansion.</title>
        <authorList>
            <person name="Wyka S.A."/>
            <person name="Mondo S.J."/>
            <person name="Liu M."/>
            <person name="Dettman J."/>
            <person name="Nalam V."/>
            <person name="Broders K.D."/>
        </authorList>
    </citation>
    <scope>NUCLEOTIDE SEQUENCE</scope>
    <source>
        <strain evidence="2">CCC 489</strain>
    </source>
</reference>
<dbReference type="OrthoDB" id="414175at2759"/>
<feature type="region of interest" description="Disordered" evidence="1">
    <location>
        <begin position="475"/>
        <end position="498"/>
    </location>
</feature>
<dbReference type="AlphaFoldDB" id="A0A8K0J1S9"/>
<keyword evidence="3" id="KW-1185">Reference proteome</keyword>
<evidence type="ECO:0000313" key="3">
    <source>
        <dbReference type="Proteomes" id="UP000811619"/>
    </source>
</evidence>
<gene>
    <name evidence="2" type="ORF">E4U42_007391</name>
</gene>
<dbReference type="PANTHER" id="PTHR10811">
    <property type="entry name" value="FRINGE-RELATED"/>
    <property type="match status" value="1"/>
</dbReference>
<organism evidence="2 3">
    <name type="scientific">Claviceps africana</name>
    <dbReference type="NCBI Taxonomy" id="83212"/>
    <lineage>
        <taxon>Eukaryota</taxon>
        <taxon>Fungi</taxon>
        <taxon>Dikarya</taxon>
        <taxon>Ascomycota</taxon>
        <taxon>Pezizomycotina</taxon>
        <taxon>Sordariomycetes</taxon>
        <taxon>Hypocreomycetidae</taxon>
        <taxon>Hypocreales</taxon>
        <taxon>Clavicipitaceae</taxon>
        <taxon>Claviceps</taxon>
    </lineage>
</organism>
<name>A0A8K0J1S9_9HYPO</name>
<comment type="caution">
    <text evidence="2">The sequence shown here is derived from an EMBL/GenBank/DDBJ whole genome shotgun (WGS) entry which is preliminary data.</text>
</comment>
<evidence type="ECO:0000313" key="2">
    <source>
        <dbReference type="EMBL" id="KAG5917087.1"/>
    </source>
</evidence>
<sequence>MGIAVRPFKVSVRRRNHAILLVLAILFLLLGLGAFERSESRLQYPLPLGLEAALPERLRVAKPCRSDLDYLRRPEYHLSRHIIYQKRCVRAVRSAANSRDVVDSKPEPLIDPEASRVLDLKSACNGSLPAESPCEPIALSVPVPFPQRDHSEFLFGVASSAERLEKSIPQFKHWLQGTGARLLAVVMDPDLPDRRMAELTAHFTQSGILFTGTRPRDASIGVNEQHFVAVRDLLQHAGPGIKWGVIIDDDTFFPSLFPVAQVFDKLDASVPAYVGGLSENKVAVGFHGHMAYGGGGVFLSVPLLKLLEPHVESCLGESRIREGDGMLSYCVKEKTGTNFTEVQGLHQLDFGPDVRGFYESGQWPLSLHHWKTWHQAPVDKIAKVAEVCGGCLFQRWRFGSDTVLANGYSITTYKQGTADLQLDRMESTFVDSGKGDDWAWSLGPMRDRIPEEEKKSYLLIDAEFVDDHLRQVYVRRAPPPPPPPESAGGGTPIVENESKDEVIELWWDWT</sequence>
<protein>
    <recommendedName>
        <fullName evidence="4">Glycosyltransferase family 31 protein</fullName>
    </recommendedName>
</protein>
<dbReference type="EMBL" id="SRPY01000839">
    <property type="protein sequence ID" value="KAG5917087.1"/>
    <property type="molecule type" value="Genomic_DNA"/>
</dbReference>
<accession>A0A8K0J1S9</accession>
<proteinExistence type="predicted"/>
<dbReference type="Gene3D" id="3.90.550.50">
    <property type="match status" value="1"/>
</dbReference>
<evidence type="ECO:0000256" key="1">
    <source>
        <dbReference type="SAM" id="MobiDB-lite"/>
    </source>
</evidence>
<dbReference type="InterPro" id="IPR006740">
    <property type="entry name" value="DUF604"/>
</dbReference>
<dbReference type="Pfam" id="PF04646">
    <property type="entry name" value="DUF604"/>
    <property type="match status" value="1"/>
</dbReference>
<dbReference type="Proteomes" id="UP000811619">
    <property type="component" value="Unassembled WGS sequence"/>
</dbReference>
<evidence type="ECO:0008006" key="4">
    <source>
        <dbReference type="Google" id="ProtNLM"/>
    </source>
</evidence>